<evidence type="ECO:0000313" key="2">
    <source>
        <dbReference type="EMBL" id="QQT56123.1"/>
    </source>
</evidence>
<sequence>MSDKEKFSRELHKRIKILNETLWGGNYRHGKVTEWLNNFYDEEEKMHALFLLSNFMYFSGPQIKQLLISAYRDMYKYPIIENIRKENNHTLDIQFIESQFEQIKGSTLFLGIGNVAESGNHLLYKFRQENKLPKNIFQDTEKPLYSEKNDEIISNYGDRRKLVYFDDFVGSGSQAIEYGRTNLAKIRKAFPQADISYILLFGTVKGIKAIKESGLFDKVDCVVEIDDSFKLFGLDSRYFKDPNRVINREFLFNMCKKHGKPLMRIIAERLGHENGGADYFAQTNSLGFGDCQLLIGFDHNVPDNTLPIVWFNEDESIWTPFFKRANKIYE</sequence>
<proteinExistence type="predicted"/>
<dbReference type="InterPro" id="IPR056920">
    <property type="entry name" value="PRTase-CE"/>
</dbReference>
<dbReference type="Proteomes" id="UP000595498">
    <property type="component" value="Chromosome"/>
</dbReference>
<protein>
    <recommendedName>
        <fullName evidence="1">PRTase-CE domain-containing protein</fullName>
    </recommendedName>
</protein>
<reference evidence="2 3" key="1">
    <citation type="submission" date="2021-01" db="EMBL/GenBank/DDBJ databases">
        <title>FDA dAtabase for Regulatory Grade micrObial Sequences (FDA-ARGOS): Supporting development and validation of Infectious Disease Dx tests.</title>
        <authorList>
            <person name="Sproer C."/>
            <person name="Gronow S."/>
            <person name="Severitt S."/>
            <person name="Schroder I."/>
            <person name="Tallon L."/>
            <person name="Sadzewicz L."/>
            <person name="Zhao X."/>
            <person name="Boylan J."/>
            <person name="Ott S."/>
            <person name="Bowen H."/>
            <person name="Vavikolanu K."/>
            <person name="Mehta A."/>
            <person name="Aluvathingal J."/>
            <person name="Nadendla S."/>
            <person name="Lowell S."/>
            <person name="Myers T."/>
            <person name="Yan Y."/>
            <person name="Sichtig H."/>
        </authorList>
    </citation>
    <scope>NUCLEOTIDE SEQUENCE [LARGE SCALE GENOMIC DNA]</scope>
    <source>
        <strain evidence="2 3">FDAARGOS_1141</strain>
    </source>
</reference>
<evidence type="ECO:0000313" key="3">
    <source>
        <dbReference type="Proteomes" id="UP000595498"/>
    </source>
</evidence>
<feature type="domain" description="PRTase-CE" evidence="1">
    <location>
        <begin position="32"/>
        <end position="324"/>
    </location>
</feature>
<gene>
    <name evidence="2" type="ORF">I6I98_13015</name>
</gene>
<accession>A0ABX7CXD0</accession>
<keyword evidence="3" id="KW-1185">Reference proteome</keyword>
<dbReference type="Pfam" id="PF24390">
    <property type="entry name" value="PRTase-CE"/>
    <property type="match status" value="1"/>
</dbReference>
<evidence type="ECO:0000259" key="1">
    <source>
        <dbReference type="Pfam" id="PF24390"/>
    </source>
</evidence>
<name>A0ABX7CXD0_SPHMU</name>
<organism evidence="2 3">
    <name type="scientific">Sphingobacterium multivorum</name>
    <dbReference type="NCBI Taxonomy" id="28454"/>
    <lineage>
        <taxon>Bacteria</taxon>
        <taxon>Pseudomonadati</taxon>
        <taxon>Bacteroidota</taxon>
        <taxon>Sphingobacteriia</taxon>
        <taxon>Sphingobacteriales</taxon>
        <taxon>Sphingobacteriaceae</taxon>
        <taxon>Sphingobacterium</taxon>
    </lineage>
</organism>
<dbReference type="EMBL" id="CP068224">
    <property type="protein sequence ID" value="QQT56123.1"/>
    <property type="molecule type" value="Genomic_DNA"/>
</dbReference>